<proteinExistence type="predicted"/>
<name>A0A8S1RSG0_9CILI</name>
<dbReference type="AlphaFoldDB" id="A0A8S1RSG0"/>
<dbReference type="EMBL" id="CAJJDN010000272">
    <property type="protein sequence ID" value="CAD8130260.1"/>
    <property type="molecule type" value="Genomic_DNA"/>
</dbReference>
<evidence type="ECO:0000313" key="2">
    <source>
        <dbReference type="Proteomes" id="UP000692954"/>
    </source>
</evidence>
<evidence type="ECO:0000313" key="1">
    <source>
        <dbReference type="EMBL" id="CAD8130260.1"/>
    </source>
</evidence>
<comment type="caution">
    <text evidence="1">The sequence shown here is derived from an EMBL/GenBank/DDBJ whole genome shotgun (WGS) entry which is preliminary data.</text>
</comment>
<reference evidence="1" key="1">
    <citation type="submission" date="2021-01" db="EMBL/GenBank/DDBJ databases">
        <authorList>
            <consortium name="Genoscope - CEA"/>
            <person name="William W."/>
        </authorList>
    </citation>
    <scope>NUCLEOTIDE SEQUENCE</scope>
</reference>
<sequence>MVNIIQQYFIKNIQKYQKLALQVENLSKKIQQQIMKQKIERFCLNKKYRQNISQRLLKDNQYVLNILRSVVIQIQFIGQLSSVYIKLRRFSKRK</sequence>
<accession>A0A8S1RSG0</accession>
<keyword evidence="2" id="KW-1185">Reference proteome</keyword>
<organism evidence="1 2">
    <name type="scientific">Paramecium sonneborni</name>
    <dbReference type="NCBI Taxonomy" id="65129"/>
    <lineage>
        <taxon>Eukaryota</taxon>
        <taxon>Sar</taxon>
        <taxon>Alveolata</taxon>
        <taxon>Ciliophora</taxon>
        <taxon>Intramacronucleata</taxon>
        <taxon>Oligohymenophorea</taxon>
        <taxon>Peniculida</taxon>
        <taxon>Parameciidae</taxon>
        <taxon>Paramecium</taxon>
    </lineage>
</organism>
<dbReference type="Proteomes" id="UP000692954">
    <property type="component" value="Unassembled WGS sequence"/>
</dbReference>
<protein>
    <submittedName>
        <fullName evidence="1">Uncharacterized protein</fullName>
    </submittedName>
</protein>
<gene>
    <name evidence="1" type="ORF">PSON_ATCC_30995.1.T2720007</name>
</gene>